<protein>
    <submittedName>
        <fullName evidence="2">SNF7</fullName>
    </submittedName>
</protein>
<dbReference type="Proteomes" id="UP000018159">
    <property type="component" value="Unassembled WGS sequence"/>
</dbReference>
<evidence type="ECO:0000313" key="3">
    <source>
        <dbReference type="Proteomes" id="UP000018159"/>
    </source>
</evidence>
<evidence type="ECO:0000256" key="1">
    <source>
        <dbReference type="SAM" id="MobiDB-lite"/>
    </source>
</evidence>
<dbReference type="Gene3D" id="6.10.140.1230">
    <property type="match status" value="1"/>
</dbReference>
<accession>V6ASL7</accession>
<sequence>MGSISDKWNDFGRSDNLSQRILDKVKPDVPLKNKIDVAQKNLQLQIVKLDSIALKIKQKHDYIFNKIIAAQKSNNNMHAKAYATELLEIRKMHNMVNGAKLALEQIQLRLNTVSELGDIVVTLSPCMSVIKGLGASLSGIMPEATNSMQNLSQILGDVLTGSSMNSADSTMTTYSPNADTLAILEEAQSVIEGQARASIPEPPTGIPSPALQRKESII</sequence>
<name>V6ASL7_9ARCH</name>
<organism evidence="2 3">
    <name type="scientific">Candidatus Nitrosotenuis uzonensis</name>
    <dbReference type="NCBI Taxonomy" id="1407055"/>
    <lineage>
        <taxon>Archaea</taxon>
        <taxon>Nitrososphaerota</taxon>
        <taxon>Candidatus Nitrosotenuis</taxon>
    </lineage>
</organism>
<reference evidence="2 3" key="1">
    <citation type="journal article" date="2013" name="PLoS ONE">
        <title>Enrichment and Genome Sequence of the Group I.1a Ammonia-Oxidizing Archaeon ?Ca. Nitrosotenuis uzonensis? Representing a Clade Globally.</title>
        <authorList>
            <person name="Lebedeva E.V."/>
            <person name="Hatzenpichler R."/>
            <person name="Pelletier E."/>
            <person name="Schuster N."/>
            <person name="Hauzmayer S."/>
            <person name="Bulaev A."/>
            <person name="Grigor'eva N.V."/>
            <person name="Galushko A."/>
            <person name="Schmid M."/>
            <person name="Palatinszky M."/>
            <person name="Le Paslier D."/>
            <person name="Daims H."/>
            <person name="Wagner M."/>
        </authorList>
    </citation>
    <scope>NUCLEOTIDE SEQUENCE [LARGE SCALE GENOMIC DNA]</scope>
    <source>
        <strain evidence="2 3">N4</strain>
    </source>
</reference>
<evidence type="ECO:0000313" key="2">
    <source>
        <dbReference type="EMBL" id="CDI05579.1"/>
    </source>
</evidence>
<feature type="region of interest" description="Disordered" evidence="1">
    <location>
        <begin position="196"/>
        <end position="218"/>
    </location>
</feature>
<comment type="caution">
    <text evidence="2">The sequence shown here is derived from an EMBL/GenBank/DDBJ whole genome shotgun (WGS) entry which is preliminary data.</text>
</comment>
<dbReference type="RefSeq" id="WP_048195481.1">
    <property type="nucleotide sequence ID" value="NZ_CBTY010000008.1"/>
</dbReference>
<proteinExistence type="predicted"/>
<dbReference type="STRING" id="1407055.NITUZ_30271"/>
<dbReference type="AlphaFoldDB" id="V6ASL7"/>
<dbReference type="EMBL" id="CBTY010000008">
    <property type="protein sequence ID" value="CDI05579.1"/>
    <property type="molecule type" value="Genomic_DNA"/>
</dbReference>
<keyword evidence="3" id="KW-1185">Reference proteome</keyword>
<dbReference type="OrthoDB" id="2392at2157"/>
<gene>
    <name evidence="2" type="ORF">NITUZ_30271</name>
</gene>